<evidence type="ECO:0000313" key="1">
    <source>
        <dbReference type="EMBL" id="KHN28261.1"/>
    </source>
</evidence>
<dbReference type="SUPFAM" id="SSF52540">
    <property type="entry name" value="P-loop containing nucleoside triphosphate hydrolases"/>
    <property type="match status" value="1"/>
</dbReference>
<dbReference type="InterPro" id="IPR027417">
    <property type="entry name" value="P-loop_NTPase"/>
</dbReference>
<gene>
    <name evidence="1" type="ORF">glysoja_048576</name>
</gene>
<accession>A0A0B2R2J5</accession>
<feature type="non-terminal residue" evidence="1">
    <location>
        <position position="1"/>
    </location>
</feature>
<sequence length="68" mass="7835">ATSINKSQGQSLSHVGLYLSRPIFSHTQLYVTLSRVHSKQRLHILIHDQQGKPYNTTINVVYKEIFQN</sequence>
<feature type="non-terminal residue" evidence="1">
    <location>
        <position position="68"/>
    </location>
</feature>
<reference evidence="1" key="1">
    <citation type="submission" date="2014-07" db="EMBL/GenBank/DDBJ databases">
        <title>Identification of a novel salt tolerance gene in wild soybean by whole-genome sequencing.</title>
        <authorList>
            <person name="Lam H.-M."/>
            <person name="Qi X."/>
            <person name="Li M.-W."/>
            <person name="Liu X."/>
            <person name="Xie M."/>
            <person name="Ni M."/>
            <person name="Xu X."/>
        </authorList>
    </citation>
    <scope>NUCLEOTIDE SEQUENCE [LARGE SCALE GENOMIC DNA]</scope>
    <source>
        <tissue evidence="1">Root</tissue>
    </source>
</reference>
<protein>
    <recommendedName>
        <fullName evidence="2">ATP-dependent DNA helicase PIF1</fullName>
    </recommendedName>
</protein>
<name>A0A0B2R2J5_GLYSO</name>
<proteinExistence type="predicted"/>
<evidence type="ECO:0008006" key="2">
    <source>
        <dbReference type="Google" id="ProtNLM"/>
    </source>
</evidence>
<dbReference type="AlphaFoldDB" id="A0A0B2R2J5"/>
<dbReference type="EMBL" id="KN652913">
    <property type="protein sequence ID" value="KHN28261.1"/>
    <property type="molecule type" value="Genomic_DNA"/>
</dbReference>
<dbReference type="Proteomes" id="UP000053555">
    <property type="component" value="Unassembled WGS sequence"/>
</dbReference>
<organism evidence="1">
    <name type="scientific">Glycine soja</name>
    <name type="common">Wild soybean</name>
    <dbReference type="NCBI Taxonomy" id="3848"/>
    <lineage>
        <taxon>Eukaryota</taxon>
        <taxon>Viridiplantae</taxon>
        <taxon>Streptophyta</taxon>
        <taxon>Embryophyta</taxon>
        <taxon>Tracheophyta</taxon>
        <taxon>Spermatophyta</taxon>
        <taxon>Magnoliopsida</taxon>
        <taxon>eudicotyledons</taxon>
        <taxon>Gunneridae</taxon>
        <taxon>Pentapetalae</taxon>
        <taxon>rosids</taxon>
        <taxon>fabids</taxon>
        <taxon>Fabales</taxon>
        <taxon>Fabaceae</taxon>
        <taxon>Papilionoideae</taxon>
        <taxon>50 kb inversion clade</taxon>
        <taxon>NPAAA clade</taxon>
        <taxon>indigoferoid/millettioid clade</taxon>
        <taxon>Phaseoleae</taxon>
        <taxon>Glycine</taxon>
        <taxon>Glycine subgen. Soja</taxon>
    </lineage>
</organism>